<dbReference type="PROSITE" id="PS51745">
    <property type="entry name" value="PB1"/>
    <property type="match status" value="1"/>
</dbReference>
<keyword evidence="12" id="KW-1185">Reference proteome</keyword>
<reference evidence="10" key="1">
    <citation type="submission" date="2009-11" db="EMBL/GenBank/DDBJ databases">
        <authorList>
            <consortium name="The Broad Institute Genome Sequencing Platform"/>
            <person name="Ward D."/>
            <person name="Feldgarden M."/>
            <person name="Earl A."/>
            <person name="Young S.K."/>
            <person name="Zeng Q."/>
            <person name="Koehrsen M."/>
            <person name="Alvarado L."/>
            <person name="Berlin A."/>
            <person name="Bochicchio J."/>
            <person name="Borenstein D."/>
            <person name="Chapman S.B."/>
            <person name="Chen Z."/>
            <person name="Engels R."/>
            <person name="Freedman E."/>
            <person name="Gellesch M."/>
            <person name="Goldberg J."/>
            <person name="Griggs A."/>
            <person name="Gujja S."/>
            <person name="Heilman E."/>
            <person name="Heiman D."/>
            <person name="Hepburn T."/>
            <person name="Howarth C."/>
            <person name="Jen D."/>
            <person name="Larson L."/>
            <person name="Lewis B."/>
            <person name="Mehta T."/>
            <person name="Park D."/>
            <person name="Pearson M."/>
            <person name="Roberts A."/>
            <person name="Saif S."/>
            <person name="Shea T."/>
            <person name="Shenoy N."/>
            <person name="Sisk P."/>
            <person name="Stolte C."/>
            <person name="Sykes S."/>
            <person name="Thomson T."/>
            <person name="Walk T."/>
            <person name="White J."/>
            <person name="Yandava C."/>
            <person name="Izard J."/>
            <person name="Baranova O.V."/>
            <person name="Blanton J.M."/>
            <person name="Tanner A.C."/>
            <person name="Dewhirst F.E."/>
            <person name="Haas B."/>
            <person name="Nusbaum C."/>
            <person name="Birren B."/>
        </authorList>
    </citation>
    <scope>NUCLEOTIDE SEQUENCE [LARGE SCALE GENOMIC DNA]</scope>
    <source>
        <strain evidence="10">1-1 BBBD Race 1</strain>
    </source>
</reference>
<dbReference type="Pfam" id="PF00564">
    <property type="entry name" value="PB1"/>
    <property type="match status" value="1"/>
</dbReference>
<evidence type="ECO:0000313" key="11">
    <source>
        <dbReference type="EnsemblFungi" id="PTTG_05336-t43_1-p1"/>
    </source>
</evidence>
<dbReference type="InterPro" id="IPR051864">
    <property type="entry name" value="NCF2_NOXA1"/>
</dbReference>
<evidence type="ECO:0000256" key="2">
    <source>
        <dbReference type="ARBA" id="ARBA00008051"/>
    </source>
</evidence>
<name>A0A180H2F1_PUCT1</name>
<dbReference type="InterPro" id="IPR019734">
    <property type="entry name" value="TPR_rpt"/>
</dbReference>
<keyword evidence="5" id="KW-0677">Repeat</keyword>
<dbReference type="AlphaFoldDB" id="A0A180H2F1"/>
<sequence length="574" mass="62607">MCLWGLLSSDPLLAGLSNPIPPEHHSFSSPTTPIAPSTPSAHPLPSHLFFRPPYLSIYPSLINHLLSHDSTSKTETHKQTMSLKAEIETWAAALELYDQQAFDEALAAFEDIADSSKILFNIGLIYATLGEHEVAIENFRTATSLDQYLAVAYFQCGVSNFLLGMYEEAVKDFEDALMYLRGNLTIDYSQLGLKFRLYSCEILFNKGLSLIYQGAEAEGMIDLQEARKEKQTAEHSVIDDAIADRAEGYTVFSIPVGVLYRPASSKVKNLASKNYLGQAKLVAATDASETFVGFTGSARAAAKTSTGPVASVPMPGSPPGPSGIVRRGTTAARIEGTVTGRPAPANDLRRRPSENTATVNPTRLNRSATASSGSRAGRLPTMAEKREPDDRPRYGSRARGSAGTESYEDYEDPNEPYPSRGGPSEDRMTNWARNVSVSGSSTGRSRTGPPIRRPPPSNSPYDDRDGSEADYPETVMSGGYAEMTKIRVKLHHGSDTRGMAVSTEMQFEDFLGKVTKKFSLRAGRVSMKYKDEEGSMVSILDDDDWESAVETARAYAKGRAEGKVEIWVEDTGFL</sequence>
<reference evidence="10" key="2">
    <citation type="submission" date="2016-05" db="EMBL/GenBank/DDBJ databases">
        <title>Comparative analysis highlights variable genome content of wheat rusts and divergence of the mating loci.</title>
        <authorList>
            <person name="Cuomo C.A."/>
            <person name="Bakkeren G."/>
            <person name="Szabo L."/>
            <person name="Khalil H."/>
            <person name="Joly D."/>
            <person name="Goldberg J."/>
            <person name="Young S."/>
            <person name="Zeng Q."/>
            <person name="Fellers J."/>
        </authorList>
    </citation>
    <scope>NUCLEOTIDE SEQUENCE [LARGE SCALE GENOMIC DNA]</scope>
    <source>
        <strain evidence="10">1-1 BBBD Race 1</strain>
    </source>
</reference>
<evidence type="ECO:0000256" key="1">
    <source>
        <dbReference type="ARBA" id="ARBA00004496"/>
    </source>
</evidence>
<dbReference type="SMART" id="SM00028">
    <property type="entry name" value="TPR"/>
    <property type="match status" value="3"/>
</dbReference>
<dbReference type="Gene3D" id="3.10.20.90">
    <property type="entry name" value="Phosphatidylinositol 3-kinase Catalytic Subunit, Chain A, domain 1"/>
    <property type="match status" value="1"/>
</dbReference>
<accession>A0A180H2F1</accession>
<dbReference type="FunFam" id="1.25.40.10:FF:000017">
    <property type="entry name" value="NADPH oxidase regulator NoxR"/>
    <property type="match status" value="1"/>
</dbReference>
<gene>
    <name evidence="10" type="ORF">PTTG_05336</name>
</gene>
<dbReference type="Pfam" id="PF13181">
    <property type="entry name" value="TPR_8"/>
    <property type="match status" value="1"/>
</dbReference>
<dbReference type="OrthoDB" id="9450131at2759"/>
<dbReference type="PANTHER" id="PTHR15175:SF0">
    <property type="entry name" value="SH3 DOMAIN-CONTAINING PROTEIN C23A1.17"/>
    <property type="match status" value="1"/>
</dbReference>
<dbReference type="GO" id="GO:0005737">
    <property type="term" value="C:cytoplasm"/>
    <property type="evidence" value="ECO:0007669"/>
    <property type="project" value="UniProtKB-SubCell"/>
</dbReference>
<dbReference type="InterPro" id="IPR000270">
    <property type="entry name" value="PB1_dom"/>
</dbReference>
<feature type="repeat" description="TPR" evidence="7">
    <location>
        <begin position="116"/>
        <end position="149"/>
    </location>
</feature>
<evidence type="ECO:0000256" key="5">
    <source>
        <dbReference type="ARBA" id="ARBA00022737"/>
    </source>
</evidence>
<feature type="region of interest" description="Disordered" evidence="8">
    <location>
        <begin position="305"/>
        <end position="472"/>
    </location>
</feature>
<dbReference type="EMBL" id="ADAS02000005">
    <property type="protein sequence ID" value="OAV98808.1"/>
    <property type="molecule type" value="Genomic_DNA"/>
</dbReference>
<comment type="similarity">
    <text evidence="2">Belongs to the NCF2/NOXA1 family.</text>
</comment>
<keyword evidence="4" id="KW-0963">Cytoplasm</keyword>
<dbReference type="PANTHER" id="PTHR15175">
    <property type="entry name" value="NEUTROPHIL CYTOSOLIC FACTOR 2, NEUTROPHIL NADPH OXIDASE FACTOR 2"/>
    <property type="match status" value="1"/>
</dbReference>
<dbReference type="InterPro" id="IPR053793">
    <property type="entry name" value="PB1-like"/>
</dbReference>
<dbReference type="Gene3D" id="1.25.40.10">
    <property type="entry name" value="Tetratricopeptide repeat domain"/>
    <property type="match status" value="1"/>
</dbReference>
<dbReference type="SMART" id="SM00666">
    <property type="entry name" value="PB1"/>
    <property type="match status" value="1"/>
</dbReference>
<feature type="compositionally biased region" description="Low complexity" evidence="8">
    <location>
        <begin position="366"/>
        <end position="378"/>
    </location>
</feature>
<reference evidence="11 12" key="3">
    <citation type="journal article" date="2017" name="G3 (Bethesda)">
        <title>Comparative analysis highlights variable genome content of wheat rusts and divergence of the mating loci.</title>
        <authorList>
            <person name="Cuomo C.A."/>
            <person name="Bakkeren G."/>
            <person name="Khalil H.B."/>
            <person name="Panwar V."/>
            <person name="Joly D."/>
            <person name="Linning R."/>
            <person name="Sakthikumar S."/>
            <person name="Song X."/>
            <person name="Adiconis X."/>
            <person name="Fan L."/>
            <person name="Goldberg J.M."/>
            <person name="Levin J.Z."/>
            <person name="Young S."/>
            <person name="Zeng Q."/>
            <person name="Anikster Y."/>
            <person name="Bruce M."/>
            <person name="Wang M."/>
            <person name="Yin C."/>
            <person name="McCallum B."/>
            <person name="Szabo L.J."/>
            <person name="Hulbert S."/>
            <person name="Chen X."/>
            <person name="Fellers J.P."/>
        </authorList>
    </citation>
    <scope>NUCLEOTIDE SEQUENCE</scope>
    <source>
        <strain evidence="12">Isolate 1-1 / race 1 (BBBD)</strain>
        <strain evidence="11">isolate 1-1 / race 1 (BBBD)</strain>
    </source>
</reference>
<dbReference type="InterPro" id="IPR011990">
    <property type="entry name" value="TPR-like_helical_dom_sf"/>
</dbReference>
<feature type="compositionally biased region" description="Basic and acidic residues" evidence="8">
    <location>
        <begin position="383"/>
        <end position="393"/>
    </location>
</feature>
<dbReference type="EnsemblFungi" id="PTTG_05336-t43_1">
    <property type="protein sequence ID" value="PTTG_05336-t43_1-p1"/>
    <property type="gene ID" value="PTTG_05336"/>
</dbReference>
<dbReference type="PROSITE" id="PS50005">
    <property type="entry name" value="TPR"/>
    <property type="match status" value="1"/>
</dbReference>
<proteinExistence type="inferred from homology"/>
<protein>
    <recommendedName>
        <fullName evidence="9">PB1 domain-containing protein</fullName>
    </recommendedName>
</protein>
<reference evidence="11" key="4">
    <citation type="submission" date="2025-05" db="UniProtKB">
        <authorList>
            <consortium name="EnsemblFungi"/>
        </authorList>
    </citation>
    <scope>IDENTIFICATION</scope>
    <source>
        <strain evidence="11">isolate 1-1 / race 1 (BBBD)</strain>
    </source>
</reference>
<keyword evidence="6 7" id="KW-0802">TPR repeat</keyword>
<evidence type="ECO:0000259" key="9">
    <source>
        <dbReference type="PROSITE" id="PS51745"/>
    </source>
</evidence>
<dbReference type="SUPFAM" id="SSF48452">
    <property type="entry name" value="TPR-like"/>
    <property type="match status" value="1"/>
</dbReference>
<evidence type="ECO:0000256" key="6">
    <source>
        <dbReference type="ARBA" id="ARBA00022803"/>
    </source>
</evidence>
<feature type="compositionally biased region" description="Low complexity" evidence="8">
    <location>
        <begin position="435"/>
        <end position="450"/>
    </location>
</feature>
<feature type="domain" description="PB1" evidence="9">
    <location>
        <begin position="485"/>
        <end position="571"/>
    </location>
</feature>
<evidence type="ECO:0000256" key="4">
    <source>
        <dbReference type="ARBA" id="ARBA00022490"/>
    </source>
</evidence>
<dbReference type="VEuPathDB" id="FungiDB:PTTG_05336"/>
<dbReference type="STRING" id="630390.A0A180H2F1"/>
<evidence type="ECO:0000313" key="12">
    <source>
        <dbReference type="Proteomes" id="UP000005240"/>
    </source>
</evidence>
<dbReference type="SUPFAM" id="SSF54277">
    <property type="entry name" value="CAD &amp; PB1 domains"/>
    <property type="match status" value="1"/>
</dbReference>
<evidence type="ECO:0000256" key="3">
    <source>
        <dbReference type="ARBA" id="ARBA00022443"/>
    </source>
</evidence>
<dbReference type="Proteomes" id="UP000005240">
    <property type="component" value="Unassembled WGS sequence"/>
</dbReference>
<evidence type="ECO:0000256" key="8">
    <source>
        <dbReference type="SAM" id="MobiDB-lite"/>
    </source>
</evidence>
<feature type="compositionally biased region" description="Polar residues" evidence="8">
    <location>
        <begin position="354"/>
        <end position="365"/>
    </location>
</feature>
<keyword evidence="3" id="KW-0728">SH3 domain</keyword>
<evidence type="ECO:0000313" key="10">
    <source>
        <dbReference type="EMBL" id="OAV98808.1"/>
    </source>
</evidence>
<organism evidence="10">
    <name type="scientific">Puccinia triticina (isolate 1-1 / race 1 (BBBD))</name>
    <name type="common">Brown leaf rust fungus</name>
    <dbReference type="NCBI Taxonomy" id="630390"/>
    <lineage>
        <taxon>Eukaryota</taxon>
        <taxon>Fungi</taxon>
        <taxon>Dikarya</taxon>
        <taxon>Basidiomycota</taxon>
        <taxon>Pucciniomycotina</taxon>
        <taxon>Pucciniomycetes</taxon>
        <taxon>Pucciniales</taxon>
        <taxon>Pucciniaceae</taxon>
        <taxon>Puccinia</taxon>
    </lineage>
</organism>
<evidence type="ECO:0000256" key="7">
    <source>
        <dbReference type="PROSITE-ProRule" id="PRU00339"/>
    </source>
</evidence>
<comment type="subcellular location">
    <subcellularLocation>
        <location evidence="1">Cytoplasm</location>
    </subcellularLocation>
</comment>